<gene>
    <name evidence="2" type="ORF">PCOR1329_LOCUS73833</name>
</gene>
<reference evidence="2" key="1">
    <citation type="submission" date="2023-10" db="EMBL/GenBank/DDBJ databases">
        <authorList>
            <person name="Chen Y."/>
            <person name="Shah S."/>
            <person name="Dougan E. K."/>
            <person name="Thang M."/>
            <person name="Chan C."/>
        </authorList>
    </citation>
    <scope>NUCLEOTIDE SEQUENCE [LARGE SCALE GENOMIC DNA]</scope>
</reference>
<dbReference type="EMBL" id="CAUYUJ010019967">
    <property type="protein sequence ID" value="CAK0894937.1"/>
    <property type="molecule type" value="Genomic_DNA"/>
</dbReference>
<accession>A0ABN9XA05</accession>
<evidence type="ECO:0000313" key="2">
    <source>
        <dbReference type="EMBL" id="CAK0894937.1"/>
    </source>
</evidence>
<feature type="compositionally biased region" description="Low complexity" evidence="1">
    <location>
        <begin position="73"/>
        <end position="91"/>
    </location>
</feature>
<protein>
    <submittedName>
        <fullName evidence="2">Uncharacterized protein</fullName>
    </submittedName>
</protein>
<name>A0ABN9XA05_9DINO</name>
<evidence type="ECO:0000256" key="1">
    <source>
        <dbReference type="SAM" id="MobiDB-lite"/>
    </source>
</evidence>
<evidence type="ECO:0000313" key="3">
    <source>
        <dbReference type="Proteomes" id="UP001189429"/>
    </source>
</evidence>
<comment type="caution">
    <text evidence="2">The sequence shown here is derived from an EMBL/GenBank/DDBJ whole genome shotgun (WGS) entry which is preliminary data.</text>
</comment>
<feature type="non-terminal residue" evidence="2">
    <location>
        <position position="1"/>
    </location>
</feature>
<keyword evidence="3" id="KW-1185">Reference proteome</keyword>
<organism evidence="2 3">
    <name type="scientific">Prorocentrum cordatum</name>
    <dbReference type="NCBI Taxonomy" id="2364126"/>
    <lineage>
        <taxon>Eukaryota</taxon>
        <taxon>Sar</taxon>
        <taxon>Alveolata</taxon>
        <taxon>Dinophyceae</taxon>
        <taxon>Prorocentrales</taxon>
        <taxon>Prorocentraceae</taxon>
        <taxon>Prorocentrum</taxon>
    </lineage>
</organism>
<feature type="non-terminal residue" evidence="2">
    <location>
        <position position="103"/>
    </location>
</feature>
<sequence>VLGHHPRAHAPEPLDLPARLRAAARRRGGLRRAVAPRGRPLRGLAAAAHAGGGAGAAGVGPAAAVRLPRRAARGGAAPPAPLPLDAAAGRPADPRRARSRPTR</sequence>
<dbReference type="Proteomes" id="UP001189429">
    <property type="component" value="Unassembled WGS sequence"/>
</dbReference>
<proteinExistence type="predicted"/>
<feature type="region of interest" description="Disordered" evidence="1">
    <location>
        <begin position="70"/>
        <end position="103"/>
    </location>
</feature>